<evidence type="ECO:0000313" key="1">
    <source>
        <dbReference type="EMBL" id="MBH8551323.1"/>
    </source>
</evidence>
<dbReference type="EMBL" id="JAECZB010000003">
    <property type="protein sequence ID" value="MBH8551323.1"/>
    <property type="molecule type" value="Genomic_DNA"/>
</dbReference>
<evidence type="ECO:0000313" key="2">
    <source>
        <dbReference type="Proteomes" id="UP000599391"/>
    </source>
</evidence>
<gene>
    <name evidence="1" type="ORF">I8751_02775</name>
</gene>
<keyword evidence="2" id="KW-1185">Reference proteome</keyword>
<protein>
    <submittedName>
        <fullName evidence="1">Uncharacterized protein</fullName>
    </submittedName>
</protein>
<comment type="caution">
    <text evidence="1">The sequence shown here is derived from an EMBL/GenBank/DDBJ whole genome shotgun (WGS) entry which is preliminary data.</text>
</comment>
<dbReference type="AlphaFoldDB" id="A0A8J7H8A4"/>
<dbReference type="RefSeq" id="WP_214437627.1">
    <property type="nucleotide sequence ID" value="NZ_JAECZB010000003.1"/>
</dbReference>
<sequence length="53" mass="6424">MKSHAEEPVRWAASLRRRLVATGVAQRRGEFLEFVGYEYQRLIHEYKRLAREY</sequence>
<accession>A0A8J7H8A4</accession>
<organism evidence="1 2">
    <name type="scientific">Atlanticothrix silvestris CENA357</name>
    <dbReference type="NCBI Taxonomy" id="1725252"/>
    <lineage>
        <taxon>Bacteria</taxon>
        <taxon>Bacillati</taxon>
        <taxon>Cyanobacteriota</taxon>
        <taxon>Cyanophyceae</taxon>
        <taxon>Nostocales</taxon>
        <taxon>Nodulariaceae</taxon>
        <taxon>Atlanticothrix</taxon>
        <taxon>Atlanticothrix silvestris</taxon>
    </lineage>
</organism>
<name>A0A8J7H8A4_9CYAN</name>
<dbReference type="Proteomes" id="UP000599391">
    <property type="component" value="Unassembled WGS sequence"/>
</dbReference>
<reference evidence="1 2" key="1">
    <citation type="journal article" date="2021" name="Int. J. Syst. Evol. Microbiol.">
        <title>Amazonocrinis nigriterrae gen. nov., sp. nov., Atlanticothrix silvestris gen. nov., sp. nov. and Dendronalium phyllosphericum gen. nov., sp. nov., nostocacean cyanobacteria from Brazilian environments.</title>
        <authorList>
            <person name="Alvarenga D.O."/>
            <person name="Andreote A.P.D."/>
            <person name="Branco L.H.Z."/>
            <person name="Delbaje E."/>
            <person name="Cruz R.B."/>
            <person name="Varani A.M."/>
            <person name="Fiore M.F."/>
        </authorList>
    </citation>
    <scope>NUCLEOTIDE SEQUENCE [LARGE SCALE GENOMIC DNA]</scope>
    <source>
        <strain evidence="1 2">CENA357</strain>
    </source>
</reference>
<proteinExistence type="predicted"/>